<accession>A0A8R1DLQ4</accession>
<dbReference type="SUPFAM" id="SSF57903">
    <property type="entry name" value="FYVE/PHD zinc finger"/>
    <property type="match status" value="1"/>
</dbReference>
<dbReference type="AlphaFoldDB" id="A0A8R1DLQ4"/>
<evidence type="ECO:0000256" key="5">
    <source>
        <dbReference type="SAM" id="MobiDB-lite"/>
    </source>
</evidence>
<feature type="compositionally biased region" description="Polar residues" evidence="5">
    <location>
        <begin position="588"/>
        <end position="597"/>
    </location>
</feature>
<feature type="compositionally biased region" description="Low complexity" evidence="5">
    <location>
        <begin position="171"/>
        <end position="196"/>
    </location>
</feature>
<proteinExistence type="predicted"/>
<evidence type="ECO:0000313" key="7">
    <source>
        <dbReference type="EnsemblMetazoa" id="CJA06321.1"/>
    </source>
</evidence>
<dbReference type="PROSITE" id="PS01359">
    <property type="entry name" value="ZF_PHD_1"/>
    <property type="match status" value="1"/>
</dbReference>
<keyword evidence="2 4" id="KW-0863">Zinc-finger</keyword>
<feature type="compositionally biased region" description="Polar residues" evidence="5">
    <location>
        <begin position="551"/>
        <end position="561"/>
    </location>
</feature>
<feature type="compositionally biased region" description="Low complexity" evidence="5">
    <location>
        <begin position="372"/>
        <end position="385"/>
    </location>
</feature>
<feature type="region of interest" description="Disordered" evidence="5">
    <location>
        <begin position="587"/>
        <end position="620"/>
    </location>
</feature>
<feature type="compositionally biased region" description="Polar residues" evidence="5">
    <location>
        <begin position="482"/>
        <end position="496"/>
    </location>
</feature>
<dbReference type="InterPro" id="IPR019787">
    <property type="entry name" value="Znf_PHD-finger"/>
</dbReference>
<keyword evidence="3" id="KW-0862">Zinc</keyword>
<feature type="compositionally biased region" description="Polar residues" evidence="5">
    <location>
        <begin position="18"/>
        <end position="32"/>
    </location>
</feature>
<feature type="compositionally biased region" description="Low complexity" evidence="5">
    <location>
        <begin position="463"/>
        <end position="475"/>
    </location>
</feature>
<evidence type="ECO:0000259" key="6">
    <source>
        <dbReference type="PROSITE" id="PS50016"/>
    </source>
</evidence>
<feature type="compositionally biased region" description="Low complexity" evidence="5">
    <location>
        <begin position="883"/>
        <end position="904"/>
    </location>
</feature>
<evidence type="ECO:0000256" key="4">
    <source>
        <dbReference type="PROSITE-ProRule" id="PRU00146"/>
    </source>
</evidence>
<dbReference type="InterPro" id="IPR011011">
    <property type="entry name" value="Znf_FYVE_PHD"/>
</dbReference>
<feature type="compositionally biased region" description="Polar residues" evidence="5">
    <location>
        <begin position="347"/>
        <end position="371"/>
    </location>
</feature>
<dbReference type="GO" id="GO:0008270">
    <property type="term" value="F:zinc ion binding"/>
    <property type="evidence" value="ECO:0007669"/>
    <property type="project" value="UniProtKB-KW"/>
</dbReference>
<feature type="compositionally biased region" description="Polar residues" evidence="5">
    <location>
        <begin position="915"/>
        <end position="938"/>
    </location>
</feature>
<protein>
    <submittedName>
        <fullName evidence="7">PHD-type domain-containing protein</fullName>
    </submittedName>
</protein>
<dbReference type="EnsemblMetazoa" id="CJA06321.1">
    <property type="protein sequence ID" value="CJA06321.1"/>
    <property type="gene ID" value="WBGene00125525"/>
</dbReference>
<keyword evidence="1" id="KW-0479">Metal-binding</keyword>
<evidence type="ECO:0000256" key="2">
    <source>
        <dbReference type="ARBA" id="ARBA00022771"/>
    </source>
</evidence>
<feature type="compositionally biased region" description="Low complexity" evidence="5">
    <location>
        <begin position="1"/>
        <end position="13"/>
    </location>
</feature>
<dbReference type="Gene3D" id="3.30.40.10">
    <property type="entry name" value="Zinc/RING finger domain, C3HC4 (zinc finger)"/>
    <property type="match status" value="1"/>
</dbReference>
<evidence type="ECO:0000256" key="1">
    <source>
        <dbReference type="ARBA" id="ARBA00022723"/>
    </source>
</evidence>
<feature type="compositionally biased region" description="Low complexity" evidence="5">
    <location>
        <begin position="794"/>
        <end position="840"/>
    </location>
</feature>
<feature type="compositionally biased region" description="Low complexity" evidence="5">
    <location>
        <begin position="404"/>
        <end position="441"/>
    </location>
</feature>
<dbReference type="InterPro" id="IPR013083">
    <property type="entry name" value="Znf_RING/FYVE/PHD"/>
</dbReference>
<sequence>MSTSFPNNNGNVPPYNPQANGSYNQFGQSAQPGGSYPGIEQFQHNMYAPPNANGFGGMLPVQPQSNIGGPQQQPPGGQNGPQYPGTGAGMKLPGYDAMQNGYMGGYPPTRPGLNGAPPNYNGHPNMPPNPYGGVTDPYRVYPGMPGPPQQTPPGSDANQAQPTPPAPQRPPSQQQHAQPSTSASQQYPAQQALPAQLHPGGGPQYSMPQQPAGSARGNVPLQHYQPPNFMNQPTRTPSATNLLPLQSPNGPKTPTKNEAETRSNNFGGGFPNHQYQPYGGPGCSGTPGSYPPYGGYPGFGPPPGSKLNGTGPSGRSGTPGSNNGQTIPSGGTGNSGGFNSGFDGIPSSDQNTPSTSAPSPFVQNPQSFGSNGSHPGQFGGPSHPGSFGGNTPGGNDGSTGGATGANDTAGGRGTPGTSTFGTTGHSTPGTPGTPGAHGPLGNVPLAQSPLAQHPSLQTPPPQQQAAQSGPGQQHQMPHPMYAQNSLMSPNHGSNNMKPHARSPMGSSLPLLNGQYPSPMTLEPTFKEPTMPVRQSPSHPPPLQPPSYHQPCTSKPEQQLSLNGAAPRAHSPTFAVPTLPAAATLAHASSNNQFSTKPRASPQKKKSDENVTEPPNADTPFTMINHYELPALASLRETLSSYFQKAHPQLDKYFSRKRQQLRVPYPEGAHANTAPVLEPDTFGFMQGTKYFQAKYHRGIPITWGPTMGPPMGAPMGVPLGAPLGPPMGPPALNRSQSMHTPLVSPGYNNVQQVSSNSRQPAKKARSASDASEPGFNVPLPPSRGGARQQNDPRLMQQMQMHYQQQQMQKMHQHQQQQMAAHQQHMARMAQGGAPGSMSPASGGSGAPGPSGQLPPLAPPSLQRAESMPQLPSQQGPGVSPMGTLPPLGGQSMSGPPMGGPLMPGMNESAATKGPLTPTSNTGLSNGTHGHPHQSLQSLEQDGRLSDYSEPSTSNQAPPVLCAGCHLIVMRGSATLCCMYHECKNVYHRECTRLSLSAFNHFEQETPHARWVCPTCEPQVRQVPPQMQMQHA</sequence>
<reference evidence="8" key="1">
    <citation type="submission" date="2010-08" db="EMBL/GenBank/DDBJ databases">
        <authorList>
            <consortium name="Caenorhabditis japonica Sequencing Consortium"/>
            <person name="Wilson R.K."/>
        </authorList>
    </citation>
    <scope>NUCLEOTIDE SEQUENCE [LARGE SCALE GENOMIC DNA]</scope>
    <source>
        <strain evidence="8">DF5081</strain>
    </source>
</reference>
<feature type="compositionally biased region" description="Gly residues" evidence="5">
    <location>
        <begin position="330"/>
        <end position="339"/>
    </location>
</feature>
<feature type="compositionally biased region" description="Low complexity" evidence="5">
    <location>
        <begin position="308"/>
        <end position="324"/>
    </location>
</feature>
<name>A0A8R1DLQ4_CAEJA</name>
<dbReference type="PROSITE" id="PS50016">
    <property type="entry name" value="ZF_PHD_2"/>
    <property type="match status" value="1"/>
</dbReference>
<feature type="region of interest" description="Disordered" evidence="5">
    <location>
        <begin position="1"/>
        <end position="572"/>
    </location>
</feature>
<feature type="domain" description="PHD-type" evidence="6">
    <location>
        <begin position="957"/>
        <end position="1017"/>
    </location>
</feature>
<organism evidence="7 8">
    <name type="scientific">Caenorhabditis japonica</name>
    <dbReference type="NCBI Taxonomy" id="281687"/>
    <lineage>
        <taxon>Eukaryota</taxon>
        <taxon>Metazoa</taxon>
        <taxon>Ecdysozoa</taxon>
        <taxon>Nematoda</taxon>
        <taxon>Chromadorea</taxon>
        <taxon>Rhabditida</taxon>
        <taxon>Rhabditina</taxon>
        <taxon>Rhabditomorpha</taxon>
        <taxon>Rhabditoidea</taxon>
        <taxon>Rhabditidae</taxon>
        <taxon>Peloderinae</taxon>
        <taxon>Caenorhabditis</taxon>
    </lineage>
</organism>
<dbReference type="Proteomes" id="UP000005237">
    <property type="component" value="Unassembled WGS sequence"/>
</dbReference>
<dbReference type="InterPro" id="IPR019786">
    <property type="entry name" value="Zinc_finger_PHD-type_CS"/>
</dbReference>
<evidence type="ECO:0000313" key="8">
    <source>
        <dbReference type="Proteomes" id="UP000005237"/>
    </source>
</evidence>
<reference evidence="7" key="2">
    <citation type="submission" date="2022-06" db="UniProtKB">
        <authorList>
            <consortium name="EnsemblMetazoa"/>
        </authorList>
    </citation>
    <scope>IDENTIFICATION</scope>
    <source>
        <strain evidence="7">DF5081</strain>
    </source>
</reference>
<keyword evidence="8" id="KW-1185">Reference proteome</keyword>
<feature type="compositionally biased region" description="Gly residues" evidence="5">
    <location>
        <begin position="386"/>
        <end position="403"/>
    </location>
</feature>
<evidence type="ECO:0000256" key="3">
    <source>
        <dbReference type="ARBA" id="ARBA00022833"/>
    </source>
</evidence>
<feature type="compositionally biased region" description="Low complexity" evidence="5">
    <location>
        <begin position="62"/>
        <end position="85"/>
    </location>
</feature>
<feature type="region of interest" description="Disordered" evidence="5">
    <location>
        <begin position="724"/>
        <end position="954"/>
    </location>
</feature>
<feature type="compositionally biased region" description="Polar residues" evidence="5">
    <location>
        <begin position="745"/>
        <end position="758"/>
    </location>
</feature>
<feature type="compositionally biased region" description="Low complexity" evidence="5">
    <location>
        <begin position="848"/>
        <end position="861"/>
    </location>
</feature>
<feature type="compositionally biased region" description="Polar residues" evidence="5">
    <location>
        <begin position="228"/>
        <end position="254"/>
    </location>
</feature>